<dbReference type="AlphaFoldDB" id="A0A0E9S4E7"/>
<evidence type="ECO:0000256" key="1">
    <source>
        <dbReference type="SAM" id="MobiDB-lite"/>
    </source>
</evidence>
<dbReference type="EMBL" id="GBXM01072416">
    <property type="protein sequence ID" value="JAH36161.1"/>
    <property type="molecule type" value="Transcribed_RNA"/>
</dbReference>
<feature type="compositionally biased region" description="Basic residues" evidence="1">
    <location>
        <begin position="17"/>
        <end position="26"/>
    </location>
</feature>
<name>A0A0E9S4E7_ANGAN</name>
<sequence>MMQAHLYVCPSLTQTHTHTHAKRLGHLNHSLNEEWD</sequence>
<reference evidence="2" key="2">
    <citation type="journal article" date="2015" name="Fish Shellfish Immunol.">
        <title>Early steps in the European eel (Anguilla anguilla)-Vibrio vulnificus interaction in the gills: Role of the RtxA13 toxin.</title>
        <authorList>
            <person name="Callol A."/>
            <person name="Pajuelo D."/>
            <person name="Ebbesson L."/>
            <person name="Teles M."/>
            <person name="MacKenzie S."/>
            <person name="Amaro C."/>
        </authorList>
    </citation>
    <scope>NUCLEOTIDE SEQUENCE</scope>
</reference>
<reference evidence="2" key="1">
    <citation type="submission" date="2014-11" db="EMBL/GenBank/DDBJ databases">
        <authorList>
            <person name="Amaro Gonzalez C."/>
        </authorList>
    </citation>
    <scope>NUCLEOTIDE SEQUENCE</scope>
</reference>
<organism evidence="2">
    <name type="scientific">Anguilla anguilla</name>
    <name type="common">European freshwater eel</name>
    <name type="synonym">Muraena anguilla</name>
    <dbReference type="NCBI Taxonomy" id="7936"/>
    <lineage>
        <taxon>Eukaryota</taxon>
        <taxon>Metazoa</taxon>
        <taxon>Chordata</taxon>
        <taxon>Craniata</taxon>
        <taxon>Vertebrata</taxon>
        <taxon>Euteleostomi</taxon>
        <taxon>Actinopterygii</taxon>
        <taxon>Neopterygii</taxon>
        <taxon>Teleostei</taxon>
        <taxon>Anguilliformes</taxon>
        <taxon>Anguillidae</taxon>
        <taxon>Anguilla</taxon>
    </lineage>
</organism>
<feature type="region of interest" description="Disordered" evidence="1">
    <location>
        <begin position="15"/>
        <end position="36"/>
    </location>
</feature>
<accession>A0A0E9S4E7</accession>
<protein>
    <submittedName>
        <fullName evidence="2">Uncharacterized protein</fullName>
    </submittedName>
</protein>
<proteinExistence type="predicted"/>
<evidence type="ECO:0000313" key="2">
    <source>
        <dbReference type="EMBL" id="JAH36161.1"/>
    </source>
</evidence>